<evidence type="ECO:0000256" key="2">
    <source>
        <dbReference type="SAM" id="SignalP"/>
    </source>
</evidence>
<keyword evidence="2" id="KW-0732">Signal</keyword>
<feature type="compositionally biased region" description="Basic and acidic residues" evidence="1">
    <location>
        <begin position="117"/>
        <end position="139"/>
    </location>
</feature>
<proteinExistence type="predicted"/>
<dbReference type="Proteomes" id="UP000311919">
    <property type="component" value="Unassembled WGS sequence"/>
</dbReference>
<evidence type="ECO:0000256" key="1">
    <source>
        <dbReference type="SAM" id="MobiDB-lite"/>
    </source>
</evidence>
<name>A0A4Z2D8I3_SCHJA</name>
<dbReference type="EMBL" id="SKCS01000209">
    <property type="protein sequence ID" value="TNN12821.1"/>
    <property type="molecule type" value="Genomic_DNA"/>
</dbReference>
<feature type="region of interest" description="Disordered" evidence="1">
    <location>
        <begin position="117"/>
        <end position="172"/>
    </location>
</feature>
<evidence type="ECO:0000313" key="4">
    <source>
        <dbReference type="Proteomes" id="UP000311919"/>
    </source>
</evidence>
<dbReference type="AlphaFoldDB" id="A0A4Z2D8I3"/>
<evidence type="ECO:0000313" key="3">
    <source>
        <dbReference type="EMBL" id="TNN12821.1"/>
    </source>
</evidence>
<organism evidence="3 4">
    <name type="scientific">Schistosoma japonicum</name>
    <name type="common">Blood fluke</name>
    <dbReference type="NCBI Taxonomy" id="6182"/>
    <lineage>
        <taxon>Eukaryota</taxon>
        <taxon>Metazoa</taxon>
        <taxon>Spiralia</taxon>
        <taxon>Lophotrochozoa</taxon>
        <taxon>Platyhelminthes</taxon>
        <taxon>Trematoda</taxon>
        <taxon>Digenea</taxon>
        <taxon>Strigeidida</taxon>
        <taxon>Schistosomatoidea</taxon>
        <taxon>Schistosomatidae</taxon>
        <taxon>Schistosoma</taxon>
    </lineage>
</organism>
<reference evidence="3 4" key="1">
    <citation type="submission" date="2019-03" db="EMBL/GenBank/DDBJ databases">
        <title>An improved genome assembly of the fluke Schistosoma japonicum.</title>
        <authorList>
            <person name="Hu W."/>
            <person name="Luo F."/>
            <person name="Yin M."/>
            <person name="Mo X."/>
            <person name="Sun C."/>
            <person name="Wu Q."/>
            <person name="Zhu B."/>
            <person name="Xiang M."/>
            <person name="Wang J."/>
            <person name="Wang Y."/>
            <person name="Zhang T."/>
            <person name="Xu B."/>
            <person name="Zheng H."/>
            <person name="Feng Z."/>
        </authorList>
    </citation>
    <scope>NUCLEOTIDE SEQUENCE [LARGE SCALE GENOMIC DNA]</scope>
    <source>
        <strain evidence="3">HuSjv2</strain>
        <tissue evidence="3">Worms</tissue>
    </source>
</reference>
<feature type="signal peptide" evidence="2">
    <location>
        <begin position="1"/>
        <end position="19"/>
    </location>
</feature>
<accession>A0A4Z2D8I3</accession>
<gene>
    <name evidence="3" type="ORF">EWB00_003358</name>
</gene>
<feature type="region of interest" description="Disordered" evidence="1">
    <location>
        <begin position="21"/>
        <end position="65"/>
    </location>
</feature>
<feature type="compositionally biased region" description="Basic residues" evidence="1">
    <location>
        <begin position="156"/>
        <end position="172"/>
    </location>
</feature>
<feature type="compositionally biased region" description="Acidic residues" evidence="1">
    <location>
        <begin position="48"/>
        <end position="62"/>
    </location>
</feature>
<sequence>MWKVIFLLCLIVFVNVTTSSTLQSEDESVESNTTDLLLHDGTNSSSLDSEENLTDESPDDETFSTPVIFESPPIHDHHNSSNDDVTGNISHISDQTVTESNAEIYHHHLHNNEEIKETHHDTDNHHSSEHHEDYHDNHKYKNKKTLKSSYSIQDIHRRRRGKHHSSNTPKHP</sequence>
<protein>
    <submittedName>
        <fullName evidence="3">Uncharacterized protein</fullName>
    </submittedName>
</protein>
<comment type="caution">
    <text evidence="3">The sequence shown here is derived from an EMBL/GenBank/DDBJ whole genome shotgun (WGS) entry which is preliminary data.</text>
</comment>
<feature type="compositionally biased region" description="Polar residues" evidence="1">
    <location>
        <begin position="30"/>
        <end position="47"/>
    </location>
</feature>
<feature type="chain" id="PRO_5021452883" evidence="2">
    <location>
        <begin position="20"/>
        <end position="172"/>
    </location>
</feature>
<keyword evidence="4" id="KW-1185">Reference proteome</keyword>